<feature type="compositionally biased region" description="Polar residues" evidence="3">
    <location>
        <begin position="360"/>
        <end position="374"/>
    </location>
</feature>
<feature type="domain" description="Alpha/beta hydrolase fold-3" evidence="4">
    <location>
        <begin position="433"/>
        <end position="483"/>
    </location>
</feature>
<dbReference type="SUPFAM" id="SSF53474">
    <property type="entry name" value="alpha/beta-Hydrolases"/>
    <property type="match status" value="1"/>
</dbReference>
<dbReference type="EMBL" id="ML178828">
    <property type="protein sequence ID" value="TFL00518.1"/>
    <property type="molecule type" value="Genomic_DNA"/>
</dbReference>
<feature type="domain" description="Alpha/beta hydrolase fold-3" evidence="4">
    <location>
        <begin position="171"/>
        <end position="292"/>
    </location>
</feature>
<dbReference type="GO" id="GO:0016787">
    <property type="term" value="F:hydrolase activity"/>
    <property type="evidence" value="ECO:0007669"/>
    <property type="project" value="UniProtKB-KW"/>
</dbReference>
<dbReference type="Proteomes" id="UP000305067">
    <property type="component" value="Unassembled WGS sequence"/>
</dbReference>
<comment type="similarity">
    <text evidence="1">Belongs to the 'GDXG' lipolytic enzyme family.</text>
</comment>
<proteinExistence type="inferred from homology"/>
<sequence>MPVNTVSAAVHLTPVVVGTFLNHGKRKAQKLKKGEPENEATDDILFDQAFNIVKAFLDMTTKSSVESTQAFMNTHIPAPPWATVVPVQIPLVTCNKAADWLIEWFGPEELKHVVGGERWWQVRGLDHLDAEWVTQKELLSPEVPASDHRRPDKKLSTEDKNILRMEDLPVMLYIHGGGYFWGSINTHRYQIIRYSRKMHGRVFAVNYRKAPQYPWPCPLHDVLAAYLYLIKPPPDALHKPIPPSQIVVAGDSAGGGLSLALLLILRDLGLPMPAGGILISPWVDLTHSFPSVMQNTAMDIIPESGFIYKPSESWPVDPVPPEGGRTVETKHSSPPMPGDADTLRPSAERVEHDRTEDAQSENQPAETQQENQADMLNGHIPGTDGEDTPKSAGSRFQSDEEAADEDVEQWEPKPPKVLMEDPNKVPLELNSQIQLYATNEQLTHPLVSPVLQSSLCNLPPLYIIGGNNEVLRDEIIHLAHRAAHPTEYPVRKGAMGGHRQKRNFKEFTEPTKVHLQIYDGMCHVLTVFTFTPSAKRAYNSIASFSKVVMAAASDAAASLELTSDTESSIRSSSSSSSSSAGSISASPGFRTSPAESNEDQGLASRLESYGPVPVERLERRNSPGTSASTSAATSISTPASTPLSEASSSTNTSHTSHQREGITDEKGNYAEFSKEAVHILCERVDVFGKTRPMEAAEEIPALQINTREVGLIKEAPARRWQAGQEDFDHKYRRLAKRVVKTRAKITAKSERLLTHAREEGLVMHADNAGNPGEAPRDTAGVIQDERRWGPLDLDGENPPPSAIAGRRDTPEAYALIKKHIWHTAPRTHRTIPKITAGHAIRAAFDPQDNPIHPPKQSASEQQVRNKMLPIHGLRMWDGIISILMRKSGHKAAHGVSALKQTAGQKVTTVASPLKSNN</sequence>
<keyword evidence="2 5" id="KW-0378">Hydrolase</keyword>
<evidence type="ECO:0000256" key="1">
    <source>
        <dbReference type="ARBA" id="ARBA00010515"/>
    </source>
</evidence>
<dbReference type="InterPro" id="IPR029058">
    <property type="entry name" value="AB_hydrolase_fold"/>
</dbReference>
<evidence type="ECO:0000259" key="4">
    <source>
        <dbReference type="Pfam" id="PF07859"/>
    </source>
</evidence>
<feature type="compositionally biased region" description="Low complexity" evidence="3">
    <location>
        <begin position="568"/>
        <end position="586"/>
    </location>
</feature>
<name>A0A5C3QGX2_9AGAR</name>
<feature type="region of interest" description="Disordered" evidence="3">
    <location>
        <begin position="561"/>
        <end position="665"/>
    </location>
</feature>
<protein>
    <submittedName>
        <fullName evidence="5">Alpha/Beta hydrolase protein</fullName>
    </submittedName>
</protein>
<feature type="region of interest" description="Disordered" evidence="3">
    <location>
        <begin position="895"/>
        <end position="917"/>
    </location>
</feature>
<dbReference type="AlphaFoldDB" id="A0A5C3QGX2"/>
<feature type="compositionally biased region" description="Basic and acidic residues" evidence="3">
    <location>
        <begin position="410"/>
        <end position="422"/>
    </location>
</feature>
<dbReference type="Gene3D" id="3.40.50.1820">
    <property type="entry name" value="alpha/beta hydrolase"/>
    <property type="match status" value="2"/>
</dbReference>
<dbReference type="InterPro" id="IPR050300">
    <property type="entry name" value="GDXG_lipolytic_enzyme"/>
</dbReference>
<feature type="compositionally biased region" description="Acidic residues" evidence="3">
    <location>
        <begin position="399"/>
        <end position="409"/>
    </location>
</feature>
<organism evidence="5 6">
    <name type="scientific">Pterulicium gracile</name>
    <dbReference type="NCBI Taxonomy" id="1884261"/>
    <lineage>
        <taxon>Eukaryota</taxon>
        <taxon>Fungi</taxon>
        <taxon>Dikarya</taxon>
        <taxon>Basidiomycota</taxon>
        <taxon>Agaricomycotina</taxon>
        <taxon>Agaricomycetes</taxon>
        <taxon>Agaricomycetidae</taxon>
        <taxon>Agaricales</taxon>
        <taxon>Pleurotineae</taxon>
        <taxon>Pterulaceae</taxon>
        <taxon>Pterulicium</taxon>
    </lineage>
</organism>
<evidence type="ECO:0000313" key="6">
    <source>
        <dbReference type="Proteomes" id="UP000305067"/>
    </source>
</evidence>
<evidence type="ECO:0000313" key="5">
    <source>
        <dbReference type="EMBL" id="TFL00518.1"/>
    </source>
</evidence>
<dbReference type="Pfam" id="PF07859">
    <property type="entry name" value="Abhydrolase_3"/>
    <property type="match status" value="2"/>
</dbReference>
<reference evidence="5 6" key="1">
    <citation type="journal article" date="2019" name="Nat. Ecol. Evol.">
        <title>Megaphylogeny resolves global patterns of mushroom evolution.</title>
        <authorList>
            <person name="Varga T."/>
            <person name="Krizsan K."/>
            <person name="Foldi C."/>
            <person name="Dima B."/>
            <person name="Sanchez-Garcia M."/>
            <person name="Sanchez-Ramirez S."/>
            <person name="Szollosi G.J."/>
            <person name="Szarkandi J.G."/>
            <person name="Papp V."/>
            <person name="Albert L."/>
            <person name="Andreopoulos W."/>
            <person name="Angelini C."/>
            <person name="Antonin V."/>
            <person name="Barry K.W."/>
            <person name="Bougher N.L."/>
            <person name="Buchanan P."/>
            <person name="Buyck B."/>
            <person name="Bense V."/>
            <person name="Catcheside P."/>
            <person name="Chovatia M."/>
            <person name="Cooper J."/>
            <person name="Damon W."/>
            <person name="Desjardin D."/>
            <person name="Finy P."/>
            <person name="Geml J."/>
            <person name="Haridas S."/>
            <person name="Hughes K."/>
            <person name="Justo A."/>
            <person name="Karasinski D."/>
            <person name="Kautmanova I."/>
            <person name="Kiss B."/>
            <person name="Kocsube S."/>
            <person name="Kotiranta H."/>
            <person name="LaButti K.M."/>
            <person name="Lechner B.E."/>
            <person name="Liimatainen K."/>
            <person name="Lipzen A."/>
            <person name="Lukacs Z."/>
            <person name="Mihaltcheva S."/>
            <person name="Morgado L.N."/>
            <person name="Niskanen T."/>
            <person name="Noordeloos M.E."/>
            <person name="Ohm R.A."/>
            <person name="Ortiz-Santana B."/>
            <person name="Ovrebo C."/>
            <person name="Racz N."/>
            <person name="Riley R."/>
            <person name="Savchenko A."/>
            <person name="Shiryaev A."/>
            <person name="Soop K."/>
            <person name="Spirin V."/>
            <person name="Szebenyi C."/>
            <person name="Tomsovsky M."/>
            <person name="Tulloss R.E."/>
            <person name="Uehling J."/>
            <person name="Grigoriev I.V."/>
            <person name="Vagvolgyi C."/>
            <person name="Papp T."/>
            <person name="Martin F.M."/>
            <person name="Miettinen O."/>
            <person name="Hibbett D.S."/>
            <person name="Nagy L.G."/>
        </authorList>
    </citation>
    <scope>NUCLEOTIDE SEQUENCE [LARGE SCALE GENOMIC DNA]</scope>
    <source>
        <strain evidence="5 6">CBS 309.79</strain>
    </source>
</reference>
<evidence type="ECO:0000256" key="3">
    <source>
        <dbReference type="SAM" id="MobiDB-lite"/>
    </source>
</evidence>
<feature type="compositionally biased region" description="Polar residues" evidence="3">
    <location>
        <begin position="898"/>
        <end position="917"/>
    </location>
</feature>
<dbReference type="InterPro" id="IPR002168">
    <property type="entry name" value="Lipase_GDXG_HIS_AS"/>
</dbReference>
<evidence type="ECO:0000256" key="2">
    <source>
        <dbReference type="ARBA" id="ARBA00022801"/>
    </source>
</evidence>
<dbReference type="OrthoDB" id="1662883at2759"/>
<dbReference type="InterPro" id="IPR013094">
    <property type="entry name" value="AB_hydrolase_3"/>
</dbReference>
<feature type="region of interest" description="Disordered" evidence="3">
    <location>
        <begin position="312"/>
        <end position="422"/>
    </location>
</feature>
<keyword evidence="6" id="KW-1185">Reference proteome</keyword>
<feature type="compositionally biased region" description="Basic and acidic residues" evidence="3">
    <location>
        <begin position="346"/>
        <end position="357"/>
    </location>
</feature>
<gene>
    <name evidence="5" type="ORF">BDV98DRAFT_103411</name>
</gene>
<accession>A0A5C3QGX2</accession>
<dbReference type="PROSITE" id="PS01173">
    <property type="entry name" value="LIPASE_GDXG_HIS"/>
    <property type="match status" value="1"/>
</dbReference>
<dbReference type="PANTHER" id="PTHR48081">
    <property type="entry name" value="AB HYDROLASE SUPERFAMILY PROTEIN C4A8.06C"/>
    <property type="match status" value="1"/>
</dbReference>
<dbReference type="STRING" id="1884261.A0A5C3QGX2"/>
<feature type="compositionally biased region" description="Low complexity" evidence="3">
    <location>
        <begin position="622"/>
        <end position="655"/>
    </location>
</feature>
<dbReference type="PANTHER" id="PTHR48081:SF5">
    <property type="entry name" value="ALPHA_BETA HYDROLASE FOLD-3 DOMAIN-CONTAINING PROTEIN"/>
    <property type="match status" value="1"/>
</dbReference>